<gene>
    <name evidence="1" type="ORF">ICL16_43140</name>
</gene>
<name>A0A8J7CBS1_9CYAN</name>
<dbReference type="Proteomes" id="UP000629098">
    <property type="component" value="Unassembled WGS sequence"/>
</dbReference>
<evidence type="ECO:0000313" key="2">
    <source>
        <dbReference type="Proteomes" id="UP000629098"/>
    </source>
</evidence>
<reference evidence="1" key="1">
    <citation type="submission" date="2020-09" db="EMBL/GenBank/DDBJ databases">
        <title>Iningainema tapete sp. nov. (Scytonemataceae, Cyanobacteria) from greenhouses in central Florida (USA) produces two types of nodularin with biosynthetic potential for microcystin-LR and anabaenopeptins.</title>
        <authorList>
            <person name="Berthold D.E."/>
            <person name="Lefler F.W."/>
            <person name="Huang I.-S."/>
            <person name="Abdulla H."/>
            <person name="Zimba P.V."/>
            <person name="Laughinghouse H.D. IV."/>
        </authorList>
    </citation>
    <scope>NUCLEOTIDE SEQUENCE</scope>
    <source>
        <strain evidence="1">BLCCT55</strain>
    </source>
</reference>
<sequence>MFAVHYTYAQLHRIIENLYSASEKALEKNDLEDASLLESRADRLYQETENLEFVISELEDG</sequence>
<dbReference type="AlphaFoldDB" id="A0A8J7CBS1"/>
<keyword evidence="2" id="KW-1185">Reference proteome</keyword>
<protein>
    <submittedName>
        <fullName evidence="1">Uncharacterized protein</fullName>
    </submittedName>
</protein>
<organism evidence="1 2">
    <name type="scientific">Iningainema tapete BLCC-T55</name>
    <dbReference type="NCBI Taxonomy" id="2748662"/>
    <lineage>
        <taxon>Bacteria</taxon>
        <taxon>Bacillati</taxon>
        <taxon>Cyanobacteriota</taxon>
        <taxon>Cyanophyceae</taxon>
        <taxon>Nostocales</taxon>
        <taxon>Scytonemataceae</taxon>
        <taxon>Iningainema tapete</taxon>
    </lineage>
</organism>
<dbReference type="EMBL" id="JACXAE010000132">
    <property type="protein sequence ID" value="MBD2778666.1"/>
    <property type="molecule type" value="Genomic_DNA"/>
</dbReference>
<accession>A0A8J7CBS1</accession>
<comment type="caution">
    <text evidence="1">The sequence shown here is derived from an EMBL/GenBank/DDBJ whole genome shotgun (WGS) entry which is preliminary data.</text>
</comment>
<proteinExistence type="predicted"/>
<evidence type="ECO:0000313" key="1">
    <source>
        <dbReference type="EMBL" id="MBD2778666.1"/>
    </source>
</evidence>